<dbReference type="PANTHER" id="PTHR41248:SF1">
    <property type="entry name" value="NORD PROTEIN"/>
    <property type="match status" value="1"/>
</dbReference>
<evidence type="ECO:0000313" key="3">
    <source>
        <dbReference type="EMBL" id="QWT49454.1"/>
    </source>
</evidence>
<evidence type="ECO:0000259" key="2">
    <source>
        <dbReference type="PROSITE" id="PS50234"/>
    </source>
</evidence>
<sequence>MEELIGKFWHRYITRLASSDYPKAAVRLKEVQGTLAILFRAFGGDPGLRLATAVERRHGARRKLLARVAGTDEKTAQGYMDESTLRLPTEIAIFPEAPLNRDLYVWLVALAAAAIRTPAREDALVRNQEATSLALTLWPGLAPRYRRLVEAHIAQRLPEERLPGPEQAQEAAIRRALRRPGSATQIPSAPTPPAPVPLWLWGFEENDEARGIRRPTPTGENAGPRPTAPVNEDQQAHAAKNIEHQQEKNGLLLHFRAESLLSLGEFIKVNRPDEEDPDPHADGAARDLDYLSIAPDGQRVASRVRFDLDLPSAAEDDQVLGEGIPLPEWDYRKETLREDFVRLLEMAPRNTAPAPLPSHLIRLARRLHQQFLLLSSARRWLKAQSDGPELDLDATVRAITDKACGNNPSDNLYLSLERRDRDLACLVLADLSLSTDAWVSSQARVVDVIRDTLLVFGEALTATGDRFALCGFSSLKRSHVRFSRLKDFDRPFDATVRGRILGIKPGYYTRLGAGIRHASNQLVKQAANQRILLILSDGKPNDLDLYEGRYGIEDTRRAIMEAKKMGLQAFCVTIDREGQSYLPHLFGPKGYAVIHRPEDLPKELPQLYAQLTR</sequence>
<protein>
    <submittedName>
        <fullName evidence="3">VWA domain-containing protein</fullName>
    </submittedName>
</protein>
<dbReference type="Proteomes" id="UP000683428">
    <property type="component" value="Chromosome"/>
</dbReference>
<dbReference type="InterPro" id="IPR051928">
    <property type="entry name" value="NorD/CobT"/>
</dbReference>
<feature type="region of interest" description="Disordered" evidence="1">
    <location>
        <begin position="160"/>
        <end position="237"/>
    </location>
</feature>
<evidence type="ECO:0000256" key="1">
    <source>
        <dbReference type="SAM" id="MobiDB-lite"/>
    </source>
</evidence>
<proteinExistence type="predicted"/>
<dbReference type="KEGG" id="aiq:Azoinq_02215"/>
<dbReference type="EMBL" id="CP064782">
    <property type="protein sequence ID" value="QWT49454.1"/>
    <property type="molecule type" value="Genomic_DNA"/>
</dbReference>
<dbReference type="RefSeq" id="WP_216126989.1">
    <property type="nucleotide sequence ID" value="NZ_CP064782.1"/>
</dbReference>
<dbReference type="InterPro" id="IPR002035">
    <property type="entry name" value="VWF_A"/>
</dbReference>
<dbReference type="AlphaFoldDB" id="A0A975SPB2"/>
<keyword evidence="4" id="KW-1185">Reference proteome</keyword>
<evidence type="ECO:0000313" key="4">
    <source>
        <dbReference type="Proteomes" id="UP000683428"/>
    </source>
</evidence>
<dbReference type="SMART" id="SM00327">
    <property type="entry name" value="VWA"/>
    <property type="match status" value="1"/>
</dbReference>
<gene>
    <name evidence="3" type="ORF">Azoinq_02215</name>
</gene>
<dbReference type="PANTHER" id="PTHR41248">
    <property type="entry name" value="NORD PROTEIN"/>
    <property type="match status" value="1"/>
</dbReference>
<dbReference type="PROSITE" id="PS50234">
    <property type="entry name" value="VWFA"/>
    <property type="match status" value="1"/>
</dbReference>
<accession>A0A975SPB2</accession>
<reference evidence="3" key="1">
    <citation type="submission" date="2020-11" db="EMBL/GenBank/DDBJ databases">
        <title>Azospira inquinata sp. nov.</title>
        <authorList>
            <person name="Moe W.M."/>
            <person name="Mikes M.C."/>
        </authorList>
    </citation>
    <scope>NUCLEOTIDE SEQUENCE</scope>
    <source>
        <strain evidence="3">Azo-3</strain>
    </source>
</reference>
<name>A0A975SPB2_9RHOO</name>
<organism evidence="3 4">
    <name type="scientific">Azospira inquinata</name>
    <dbReference type="NCBI Taxonomy" id="2785627"/>
    <lineage>
        <taxon>Bacteria</taxon>
        <taxon>Pseudomonadati</taxon>
        <taxon>Pseudomonadota</taxon>
        <taxon>Betaproteobacteria</taxon>
        <taxon>Rhodocyclales</taxon>
        <taxon>Rhodocyclaceae</taxon>
        <taxon>Azospira</taxon>
    </lineage>
</organism>
<feature type="domain" description="VWFA" evidence="2">
    <location>
        <begin position="430"/>
        <end position="611"/>
    </location>
</feature>
<dbReference type="CDD" id="cd01454">
    <property type="entry name" value="vWA_norD_type"/>
    <property type="match status" value="1"/>
</dbReference>
<dbReference type="Pfam" id="PF00092">
    <property type="entry name" value="VWA"/>
    <property type="match status" value="1"/>
</dbReference>